<feature type="region of interest" description="Disordered" evidence="1">
    <location>
        <begin position="424"/>
        <end position="465"/>
    </location>
</feature>
<protein>
    <recommendedName>
        <fullName evidence="2">HMA domain-containing protein</fullName>
    </recommendedName>
</protein>
<dbReference type="PANTHER" id="PTHR46413">
    <property type="entry name" value="HEAVY METAL-ASSOCIATED ISOPRENYLATED PLANT PROTEIN 6"/>
    <property type="match status" value="1"/>
</dbReference>
<accession>A0ABQ7D6P9</accession>
<dbReference type="Gene3D" id="3.30.70.100">
    <property type="match status" value="1"/>
</dbReference>
<dbReference type="InterPro" id="IPR006121">
    <property type="entry name" value="HMA_dom"/>
</dbReference>
<dbReference type="EMBL" id="QGKV02000759">
    <property type="protein sequence ID" value="KAF3567257.1"/>
    <property type="molecule type" value="Genomic_DNA"/>
</dbReference>
<evidence type="ECO:0000259" key="2">
    <source>
        <dbReference type="PROSITE" id="PS50846"/>
    </source>
</evidence>
<dbReference type="PANTHER" id="PTHR46413:SF2">
    <property type="entry name" value="HEAVY METAL-ASSOCIATED ISOPRENYLATED PLANT PROTEIN 3"/>
    <property type="match status" value="1"/>
</dbReference>
<comment type="caution">
    <text evidence="3">The sequence shown here is derived from an EMBL/GenBank/DDBJ whole genome shotgun (WGS) entry which is preliminary data.</text>
</comment>
<gene>
    <name evidence="3" type="ORF">DY000_02018172</name>
</gene>
<proteinExistence type="predicted"/>
<feature type="region of interest" description="Disordered" evidence="1">
    <location>
        <begin position="333"/>
        <end position="365"/>
    </location>
</feature>
<reference evidence="3 4" key="1">
    <citation type="journal article" date="2020" name="BMC Genomics">
        <title>Intraspecific diversification of the crop wild relative Brassica cretica Lam. using demographic model selection.</title>
        <authorList>
            <person name="Kioukis A."/>
            <person name="Michalopoulou V.A."/>
            <person name="Briers L."/>
            <person name="Pirintsos S."/>
            <person name="Studholme D.J."/>
            <person name="Pavlidis P."/>
            <person name="Sarris P.F."/>
        </authorList>
    </citation>
    <scope>NUCLEOTIDE SEQUENCE [LARGE SCALE GENOMIC DNA]</scope>
    <source>
        <strain evidence="4">cv. PFS-1207/04</strain>
    </source>
</reference>
<dbReference type="InterPro" id="IPR036163">
    <property type="entry name" value="HMA_dom_sf"/>
</dbReference>
<feature type="domain" description="HMA" evidence="2">
    <location>
        <begin position="369"/>
        <end position="432"/>
    </location>
</feature>
<dbReference type="Pfam" id="PF00403">
    <property type="entry name" value="HMA"/>
    <property type="match status" value="1"/>
</dbReference>
<evidence type="ECO:0000256" key="1">
    <source>
        <dbReference type="SAM" id="MobiDB-lite"/>
    </source>
</evidence>
<dbReference type="Pfam" id="PF13966">
    <property type="entry name" value="zf-RVT"/>
    <property type="match status" value="1"/>
</dbReference>
<dbReference type="InterPro" id="IPR026960">
    <property type="entry name" value="RVT-Znf"/>
</dbReference>
<dbReference type="Proteomes" id="UP000266723">
    <property type="component" value="Unassembled WGS sequence"/>
</dbReference>
<dbReference type="InterPro" id="IPR044594">
    <property type="entry name" value="HIPP01/3/5/6"/>
</dbReference>
<name>A0ABQ7D6P9_BRACR</name>
<organism evidence="3 4">
    <name type="scientific">Brassica cretica</name>
    <name type="common">Mustard</name>
    <dbReference type="NCBI Taxonomy" id="69181"/>
    <lineage>
        <taxon>Eukaryota</taxon>
        <taxon>Viridiplantae</taxon>
        <taxon>Streptophyta</taxon>
        <taxon>Embryophyta</taxon>
        <taxon>Tracheophyta</taxon>
        <taxon>Spermatophyta</taxon>
        <taxon>Magnoliopsida</taxon>
        <taxon>eudicotyledons</taxon>
        <taxon>Gunneridae</taxon>
        <taxon>Pentapetalae</taxon>
        <taxon>rosids</taxon>
        <taxon>malvids</taxon>
        <taxon>Brassicales</taxon>
        <taxon>Brassicaceae</taxon>
        <taxon>Brassiceae</taxon>
        <taxon>Brassica</taxon>
    </lineage>
</organism>
<dbReference type="CDD" id="cd00371">
    <property type="entry name" value="HMA"/>
    <property type="match status" value="1"/>
</dbReference>
<feature type="compositionally biased region" description="Low complexity" evidence="1">
    <location>
        <begin position="333"/>
        <end position="342"/>
    </location>
</feature>
<dbReference type="PROSITE" id="PS50846">
    <property type="entry name" value="HMA_2"/>
    <property type="match status" value="1"/>
</dbReference>
<evidence type="ECO:0000313" key="4">
    <source>
        <dbReference type="Proteomes" id="UP000266723"/>
    </source>
</evidence>
<sequence length="502" mass="56682">MSNFFIVAACIKKINAICGAYLWKGKADGNYTARVSWETITLEKKEGGLNCRDLVAWNKACILKLIWILFCNSGSLWVAWYKKEVQVLDGSLSNFWTKKPSQKHSWLANKLLRIRDIAYPWVKVKLGNGARTRFWTDNWTPFGSLEAFLSPVISRRMGVPANAMESILLKKKVDGVVWKDYSTSAIYKQLKHHAPLVPWFDIIWCKGGIPKHNFLSWLFVLNKCPTRDRLLTTDPACLLCNAAPEQSTIYYLINLRLPKPHNKLLLIAWQCVIYLLWTERNSRLHRRSFRSPQSLLTTLDLTVRNRCSSLRSQNPATSSSMIQLWSRLPPTLSPTTSFSPTTNRVTMAKKKYSNNENKGDGGGDKKTASITVVLKVDMHCDGCASKIVKCARAFKGVETVKSESDTGKLTVTGEVDPAKLQETLAEKTKKKVDLVSPQPKKDNKNKSDEDKNKEKKSSEEKKPKEAPVITAVLKLNFHCEGCIANIQKTVTKTKVPGYEADL</sequence>
<evidence type="ECO:0000313" key="3">
    <source>
        <dbReference type="EMBL" id="KAF3567257.1"/>
    </source>
</evidence>
<dbReference type="SUPFAM" id="SSF55008">
    <property type="entry name" value="HMA, heavy metal-associated domain"/>
    <property type="match status" value="1"/>
</dbReference>
<keyword evidence="4" id="KW-1185">Reference proteome</keyword>